<evidence type="ECO:0000313" key="2">
    <source>
        <dbReference type="Proteomes" id="UP000053477"/>
    </source>
</evidence>
<accession>A0A0H2S6K9</accession>
<name>A0A0H2S6K9_9AGAM</name>
<evidence type="ECO:0000313" key="1">
    <source>
        <dbReference type="EMBL" id="KLO12451.1"/>
    </source>
</evidence>
<dbReference type="InParanoid" id="A0A0H2S6K9"/>
<dbReference type="EMBL" id="KQ085977">
    <property type="protein sequence ID" value="KLO12451.1"/>
    <property type="molecule type" value="Genomic_DNA"/>
</dbReference>
<protein>
    <submittedName>
        <fullName evidence="1">Uncharacterized protein</fullName>
    </submittedName>
</protein>
<keyword evidence="2" id="KW-1185">Reference proteome</keyword>
<reference evidence="1 2" key="1">
    <citation type="submission" date="2015-04" db="EMBL/GenBank/DDBJ databases">
        <title>Complete genome sequence of Schizopora paradoxa KUC8140, a cosmopolitan wood degrader in East Asia.</title>
        <authorList>
            <consortium name="DOE Joint Genome Institute"/>
            <person name="Min B."/>
            <person name="Park H."/>
            <person name="Jang Y."/>
            <person name="Kim J.-J."/>
            <person name="Kim K.H."/>
            <person name="Pangilinan J."/>
            <person name="Lipzen A."/>
            <person name="Riley R."/>
            <person name="Grigoriev I.V."/>
            <person name="Spatafora J.W."/>
            <person name="Choi I.-G."/>
        </authorList>
    </citation>
    <scope>NUCLEOTIDE SEQUENCE [LARGE SCALE GENOMIC DNA]</scope>
    <source>
        <strain evidence="1 2">KUC8140</strain>
    </source>
</reference>
<gene>
    <name evidence="1" type="ORF">SCHPADRAFT_890770</name>
</gene>
<sequence>MPPSRTLDHSHVFNAVNALSADIHRLSEVNRLSTLGIEEAMRSSVDDCNLYTTTTVVAAIAELQSRVEELHDELTEQIPDVEDIENKVDDILSQVEDLPTNDNIEEALNEKVSEINDLVKAEQSLLPYRFQNMNARIDADVLVRVPRLVEKRLEPVSTKLPYPRTKGQLSQLDFKSVRKLLEWYGFDVTTLKPNFLEQHRTLLAGYLGVALLA</sequence>
<organism evidence="1 2">
    <name type="scientific">Schizopora paradoxa</name>
    <dbReference type="NCBI Taxonomy" id="27342"/>
    <lineage>
        <taxon>Eukaryota</taxon>
        <taxon>Fungi</taxon>
        <taxon>Dikarya</taxon>
        <taxon>Basidiomycota</taxon>
        <taxon>Agaricomycotina</taxon>
        <taxon>Agaricomycetes</taxon>
        <taxon>Hymenochaetales</taxon>
        <taxon>Schizoporaceae</taxon>
        <taxon>Schizopora</taxon>
    </lineage>
</organism>
<dbReference type="Proteomes" id="UP000053477">
    <property type="component" value="Unassembled WGS sequence"/>
</dbReference>
<dbReference type="AlphaFoldDB" id="A0A0H2S6K9"/>
<proteinExistence type="predicted"/>